<reference evidence="1 2" key="1">
    <citation type="submission" date="2018-11" db="EMBL/GenBank/DDBJ databases">
        <title>Sequencing the genomes of 1000 actinobacteria strains.</title>
        <authorList>
            <person name="Klenk H.-P."/>
        </authorList>
    </citation>
    <scope>NUCLEOTIDE SEQUENCE [LARGE SCALE GENOMIC DNA]</scope>
    <source>
        <strain evidence="1 2">DSM 14012</strain>
    </source>
</reference>
<evidence type="ECO:0000313" key="2">
    <source>
        <dbReference type="Proteomes" id="UP000266915"/>
    </source>
</evidence>
<protein>
    <submittedName>
        <fullName evidence="1">Uncharacterized protein</fullName>
    </submittedName>
</protein>
<name>A0A3N2C6A6_9MICO</name>
<evidence type="ECO:0000313" key="1">
    <source>
        <dbReference type="EMBL" id="ROR83047.1"/>
    </source>
</evidence>
<proteinExistence type="predicted"/>
<keyword evidence="2" id="KW-1185">Reference proteome</keyword>
<dbReference type="Proteomes" id="UP000266915">
    <property type="component" value="Unassembled WGS sequence"/>
</dbReference>
<comment type="caution">
    <text evidence="1">The sequence shown here is derived from an EMBL/GenBank/DDBJ whole genome shotgun (WGS) entry which is preliminary data.</text>
</comment>
<accession>A0A3N2C6A6</accession>
<organism evidence="1 2">
    <name type="scientific">Plantibacter flavus</name>
    <dbReference type="NCBI Taxonomy" id="150123"/>
    <lineage>
        <taxon>Bacteria</taxon>
        <taxon>Bacillati</taxon>
        <taxon>Actinomycetota</taxon>
        <taxon>Actinomycetes</taxon>
        <taxon>Micrococcales</taxon>
        <taxon>Microbacteriaceae</taxon>
        <taxon>Plantibacter</taxon>
    </lineage>
</organism>
<dbReference type="AlphaFoldDB" id="A0A3N2C6A6"/>
<gene>
    <name evidence="1" type="ORF">EDD42_3149</name>
</gene>
<dbReference type="EMBL" id="RKHL01000001">
    <property type="protein sequence ID" value="ROR83047.1"/>
    <property type="molecule type" value="Genomic_DNA"/>
</dbReference>
<sequence length="260" mass="28393">MQDLKHTITDAQSAGVSRGTLANVVELATLRTHSLLETFLQELFYLSLLRDPAIPGNGPTLAVKTRDEADLLVLSAGGRREKFLSWLPLGRTIELADVYLKEGSVFDRLRFRTIEQRAASELVTVRNAIAHPSDYARQEFEKLAQAKSYPAGRAADYLLSTRGGVQEVLLMMTQAEVIAGGLVAKNELIAATLLEPEAPFPADKKAPPGTYECARCSERRTLTTKRSLGPCSNCEPLTPCPHCSRVPAATSKWTRVTQAG</sequence>